<dbReference type="Proteomes" id="UP000526501">
    <property type="component" value="Unassembled WGS sequence"/>
</dbReference>
<protein>
    <submittedName>
        <fullName evidence="1">Uncharacterized protein</fullName>
    </submittedName>
</protein>
<dbReference type="EMBL" id="JACHVC010000013">
    <property type="protein sequence ID" value="MBC2607693.1"/>
    <property type="molecule type" value="Genomic_DNA"/>
</dbReference>
<sequence length="80" mass="9129">MEEQIKDSLEKLQDAIERADAAQIKESMTFVDTALVTHRKDLDARLKHFLKNRSYLKALAHLRGETDIPKGRCGGRTDFS</sequence>
<name>A0A7X1BAY7_9BACT</name>
<organism evidence="1 2">
    <name type="scientific">Pelagicoccus albus</name>
    <dbReference type="NCBI Taxonomy" id="415222"/>
    <lineage>
        <taxon>Bacteria</taxon>
        <taxon>Pseudomonadati</taxon>
        <taxon>Verrucomicrobiota</taxon>
        <taxon>Opitutia</taxon>
        <taxon>Puniceicoccales</taxon>
        <taxon>Pelagicoccaceae</taxon>
        <taxon>Pelagicoccus</taxon>
    </lineage>
</organism>
<keyword evidence="2" id="KW-1185">Reference proteome</keyword>
<evidence type="ECO:0000313" key="1">
    <source>
        <dbReference type="EMBL" id="MBC2607693.1"/>
    </source>
</evidence>
<evidence type="ECO:0000313" key="2">
    <source>
        <dbReference type="Proteomes" id="UP000526501"/>
    </source>
</evidence>
<reference evidence="1 2" key="1">
    <citation type="submission" date="2020-07" db="EMBL/GenBank/DDBJ databases">
        <authorList>
            <person name="Feng X."/>
        </authorList>
    </citation>
    <scope>NUCLEOTIDE SEQUENCE [LARGE SCALE GENOMIC DNA]</scope>
    <source>
        <strain evidence="1 2">JCM23202</strain>
    </source>
</reference>
<accession>A0A7X1BAY7</accession>
<proteinExistence type="predicted"/>
<gene>
    <name evidence="1" type="ORF">H5P27_16695</name>
</gene>
<dbReference type="AlphaFoldDB" id="A0A7X1BAY7"/>
<comment type="caution">
    <text evidence="1">The sequence shown here is derived from an EMBL/GenBank/DDBJ whole genome shotgun (WGS) entry which is preliminary data.</text>
</comment>